<proteinExistence type="predicted"/>
<keyword evidence="3" id="KW-1185">Reference proteome</keyword>
<accession>A0A1M5H7F3</accession>
<dbReference type="GO" id="GO:0008237">
    <property type="term" value="F:metallopeptidase activity"/>
    <property type="evidence" value="ECO:0007669"/>
    <property type="project" value="InterPro"/>
</dbReference>
<reference evidence="2 3" key="1">
    <citation type="submission" date="2016-11" db="EMBL/GenBank/DDBJ databases">
        <authorList>
            <person name="Jaros S."/>
            <person name="Januszkiewicz K."/>
            <person name="Wedrychowicz H."/>
        </authorList>
    </citation>
    <scope>NUCLEOTIDE SEQUENCE [LARGE SCALE GENOMIC DNA]</scope>
    <source>
        <strain evidence="2 3">DSM 44523</strain>
    </source>
</reference>
<dbReference type="AlphaFoldDB" id="A0A1M5H7F3"/>
<organism evidence="2 3">
    <name type="scientific">Streptoalloteichus hindustanus</name>
    <dbReference type="NCBI Taxonomy" id="2017"/>
    <lineage>
        <taxon>Bacteria</taxon>
        <taxon>Bacillati</taxon>
        <taxon>Actinomycetota</taxon>
        <taxon>Actinomycetes</taxon>
        <taxon>Pseudonocardiales</taxon>
        <taxon>Pseudonocardiaceae</taxon>
        <taxon>Streptoalloteichus</taxon>
    </lineage>
</organism>
<gene>
    <name evidence="2" type="ORF">SAMN05444320_106434</name>
</gene>
<keyword evidence="1" id="KW-0732">Signal</keyword>
<dbReference type="STRING" id="2017.SAMN05444320_106434"/>
<dbReference type="InterPro" id="IPR019026">
    <property type="entry name" value="Peptidase_M64_IgA"/>
</dbReference>
<dbReference type="Pfam" id="PF09471">
    <property type="entry name" value="Peptidase_M64"/>
    <property type="match status" value="2"/>
</dbReference>
<sequence>MVGGSVRLRLLVAGVTAVGAVTLMAPAGASAPPPAPAPLGHEVREVFAPDGTITRVRVPKRQRTTKELGEVRAEVVPIQRTGPSSQRLDLVFVGDGYTEADLPLYHQHVVERWRQLSEVEPFRTLKDRFNVWQVNVISRESGVDNDPQRGVNRDTAMDMGFWCEGMERLLCVDEAAAERYAAAAPEVDHVVALGNSTKYGGAGGRVATSSGGNEQAGQIVPHELGHSLGGLADEYDYPDDLYTGPEPGAPNVSVHDAGALAARRLKWHRWIGTPSPDGGVVAAYEGAHYHKRGVYRPTQNSLMRSLGRAFNLPSREVMTEAILRRAAHGSSDAGRTAPR</sequence>
<feature type="chain" id="PRO_5039251669" evidence="1">
    <location>
        <begin position="32"/>
        <end position="339"/>
    </location>
</feature>
<protein>
    <submittedName>
        <fullName evidence="2">IgA Peptidase M64</fullName>
    </submittedName>
</protein>
<dbReference type="EMBL" id="FQVN01000006">
    <property type="protein sequence ID" value="SHG11917.1"/>
    <property type="molecule type" value="Genomic_DNA"/>
</dbReference>
<evidence type="ECO:0000313" key="3">
    <source>
        <dbReference type="Proteomes" id="UP000184501"/>
    </source>
</evidence>
<evidence type="ECO:0000313" key="2">
    <source>
        <dbReference type="EMBL" id="SHG11917.1"/>
    </source>
</evidence>
<dbReference type="RefSeq" id="WP_073485765.1">
    <property type="nucleotide sequence ID" value="NZ_FQVN01000006.1"/>
</dbReference>
<name>A0A1M5H7F3_STRHI</name>
<feature type="signal peptide" evidence="1">
    <location>
        <begin position="1"/>
        <end position="31"/>
    </location>
</feature>
<dbReference type="Proteomes" id="UP000184501">
    <property type="component" value="Unassembled WGS sequence"/>
</dbReference>
<dbReference type="Gene3D" id="3.40.390.10">
    <property type="entry name" value="Collagenase (Catalytic Domain)"/>
    <property type="match status" value="1"/>
</dbReference>
<evidence type="ECO:0000256" key="1">
    <source>
        <dbReference type="SAM" id="SignalP"/>
    </source>
</evidence>
<dbReference type="InterPro" id="IPR024079">
    <property type="entry name" value="MetalloPept_cat_dom_sf"/>
</dbReference>